<feature type="transmembrane region" description="Helical" evidence="1">
    <location>
        <begin position="6"/>
        <end position="27"/>
    </location>
</feature>
<dbReference type="Proteomes" id="UP000064137">
    <property type="component" value="Chromosome"/>
</dbReference>
<evidence type="ECO:0000256" key="1">
    <source>
        <dbReference type="SAM" id="Phobius"/>
    </source>
</evidence>
<keyword evidence="1" id="KW-0812">Transmembrane</keyword>
<evidence type="ECO:0000313" key="3">
    <source>
        <dbReference type="Proteomes" id="UP000064137"/>
    </source>
</evidence>
<protein>
    <submittedName>
        <fullName evidence="2">Uncharacterized protein</fullName>
    </submittedName>
</protein>
<organism evidence="2 3">
    <name type="scientific">Pseudomonas oryzihabitans</name>
    <dbReference type="NCBI Taxonomy" id="47885"/>
    <lineage>
        <taxon>Bacteria</taxon>
        <taxon>Pseudomonadati</taxon>
        <taxon>Pseudomonadota</taxon>
        <taxon>Gammaproteobacteria</taxon>
        <taxon>Pseudomonadales</taxon>
        <taxon>Pseudomonadaceae</taxon>
        <taxon>Pseudomonas</taxon>
    </lineage>
</organism>
<dbReference type="KEGG" id="por:APT59_00820"/>
<feature type="transmembrane region" description="Helical" evidence="1">
    <location>
        <begin position="124"/>
        <end position="143"/>
    </location>
</feature>
<dbReference type="AlphaFoldDB" id="A0A0U4NX62"/>
<sequence>MLLGGLWHGASWNFIIWGGIHGVALAVNRYFGQLDSNIYMVAIFKNKLIAWALTMVVVFVAWVFFRAVDFNTAMLMFRSIFQYSPGWLETKLSPSFFELLLFYVLLQYLVHTTTVGFENYIKRPFTLSLIVASLVLYSLVYYVDGNDFIYFHF</sequence>
<name>A0A0U4NX62_9PSED</name>
<proteinExistence type="predicted"/>
<feature type="transmembrane region" description="Helical" evidence="1">
    <location>
        <begin position="96"/>
        <end position="117"/>
    </location>
</feature>
<dbReference type="EMBL" id="CP013987">
    <property type="protein sequence ID" value="ALZ82814.1"/>
    <property type="molecule type" value="Genomic_DNA"/>
</dbReference>
<gene>
    <name evidence="2" type="ORF">APT59_00820</name>
</gene>
<keyword evidence="1" id="KW-1133">Transmembrane helix</keyword>
<accession>A0A0U4NX62</accession>
<evidence type="ECO:0000313" key="2">
    <source>
        <dbReference type="EMBL" id="ALZ82814.1"/>
    </source>
</evidence>
<reference evidence="2 3" key="1">
    <citation type="submission" date="2016-01" db="EMBL/GenBank/DDBJ databases">
        <title>Annotation of Pseudomonas oryzihabitans USDA-ARS-USMARC-56511.</title>
        <authorList>
            <person name="Harhay G.P."/>
            <person name="Harhay D.M."/>
            <person name="Smith T.P.L."/>
            <person name="Bono J.L."/>
            <person name="Heaton M.P."/>
            <person name="Clawson M.L."/>
            <person name="Chitko-Mckown C.G."/>
            <person name="Capik S.F."/>
            <person name="DeDonder K.D."/>
            <person name="Apley M.D."/>
            <person name="Lubbers B.V."/>
            <person name="White B.J."/>
            <person name="Larson R.L."/>
        </authorList>
    </citation>
    <scope>NUCLEOTIDE SEQUENCE [LARGE SCALE GENOMIC DNA]</scope>
    <source>
        <strain evidence="2 3">USDA-ARS-USMARC-56511</strain>
    </source>
</reference>
<feature type="transmembrane region" description="Helical" evidence="1">
    <location>
        <begin position="48"/>
        <end position="68"/>
    </location>
</feature>
<keyword evidence="1" id="KW-0472">Membrane</keyword>